<protein>
    <recommendedName>
        <fullName evidence="3">Transcriptional regulator</fullName>
    </recommendedName>
</protein>
<sequence>MLDVLITSKTRIKLLLKFFLNPNTSSYLRSLESEFGESTNAIRLELNRMEKAGMLQTIMEGNKKIFSVNRGHPLFVDVQRIVQKYVGVDIIVNNIVRGLGDLKYVYLTGDIARGIDSSVIDLILVGDINRNYLTETIQKAEALISRKIRYLIYTEDEFSKEEVNKQQNLLIWTK</sequence>
<evidence type="ECO:0000313" key="1">
    <source>
        <dbReference type="EMBL" id="PWJ43321.1"/>
    </source>
</evidence>
<evidence type="ECO:0008006" key="3">
    <source>
        <dbReference type="Google" id="ProtNLM"/>
    </source>
</evidence>
<accession>A0A315ZCP6</accession>
<organism evidence="1 2">
    <name type="scientific">Sediminitomix flava</name>
    <dbReference type="NCBI Taxonomy" id="379075"/>
    <lineage>
        <taxon>Bacteria</taxon>
        <taxon>Pseudomonadati</taxon>
        <taxon>Bacteroidota</taxon>
        <taxon>Cytophagia</taxon>
        <taxon>Cytophagales</taxon>
        <taxon>Flammeovirgaceae</taxon>
        <taxon>Sediminitomix</taxon>
    </lineage>
</organism>
<dbReference type="RefSeq" id="WP_109617775.1">
    <property type="nucleotide sequence ID" value="NZ_QGDO01000002.1"/>
</dbReference>
<evidence type="ECO:0000313" key="2">
    <source>
        <dbReference type="Proteomes" id="UP000245535"/>
    </source>
</evidence>
<reference evidence="1 2" key="1">
    <citation type="submission" date="2018-03" db="EMBL/GenBank/DDBJ databases">
        <title>Genomic Encyclopedia of Archaeal and Bacterial Type Strains, Phase II (KMG-II): from individual species to whole genera.</title>
        <authorList>
            <person name="Goeker M."/>
        </authorList>
    </citation>
    <scope>NUCLEOTIDE SEQUENCE [LARGE SCALE GENOMIC DNA]</scope>
    <source>
        <strain evidence="1 2">DSM 28229</strain>
    </source>
</reference>
<gene>
    <name evidence="1" type="ORF">BC781_102870</name>
</gene>
<dbReference type="EMBL" id="QGDO01000002">
    <property type="protein sequence ID" value="PWJ43321.1"/>
    <property type="molecule type" value="Genomic_DNA"/>
</dbReference>
<dbReference type="OrthoDB" id="9793352at2"/>
<dbReference type="Proteomes" id="UP000245535">
    <property type="component" value="Unassembled WGS sequence"/>
</dbReference>
<dbReference type="AlphaFoldDB" id="A0A315ZCP6"/>
<comment type="caution">
    <text evidence="1">The sequence shown here is derived from an EMBL/GenBank/DDBJ whole genome shotgun (WGS) entry which is preliminary data.</text>
</comment>
<name>A0A315ZCP6_SEDFL</name>
<proteinExistence type="predicted"/>
<keyword evidence="2" id="KW-1185">Reference proteome</keyword>